<dbReference type="EMBL" id="BK015303">
    <property type="protein sequence ID" value="DAE00502.1"/>
    <property type="molecule type" value="Genomic_DNA"/>
</dbReference>
<evidence type="ECO:0000313" key="1">
    <source>
        <dbReference type="EMBL" id="DAE00502.1"/>
    </source>
</evidence>
<sequence>MASSRISGQKKTPQKRGVFIQQRLLITTIAQI</sequence>
<protein>
    <submittedName>
        <fullName evidence="1">Uncharacterized protein</fullName>
    </submittedName>
</protein>
<proteinExistence type="predicted"/>
<organism evidence="1">
    <name type="scientific">Siphoviridae sp. ctg2r17</name>
    <dbReference type="NCBI Taxonomy" id="2825601"/>
    <lineage>
        <taxon>Viruses</taxon>
        <taxon>Duplodnaviria</taxon>
        <taxon>Heunggongvirae</taxon>
        <taxon>Uroviricota</taxon>
        <taxon>Caudoviricetes</taxon>
    </lineage>
</organism>
<reference evidence="1" key="1">
    <citation type="journal article" date="2021" name="Proc. Natl. Acad. Sci. U.S.A.">
        <title>A Catalog of Tens of Thousands of Viruses from Human Metagenomes Reveals Hidden Associations with Chronic Diseases.</title>
        <authorList>
            <person name="Tisza M.J."/>
            <person name="Buck C.B."/>
        </authorList>
    </citation>
    <scope>NUCLEOTIDE SEQUENCE</scope>
    <source>
        <strain evidence="1">Ctg2r17</strain>
    </source>
</reference>
<accession>A0A8S5P093</accession>
<name>A0A8S5P093_9CAUD</name>